<dbReference type="Pfam" id="PF02597">
    <property type="entry name" value="ThiS"/>
    <property type="match status" value="1"/>
</dbReference>
<dbReference type="InterPro" id="IPR003749">
    <property type="entry name" value="ThiS/MoaD-like"/>
</dbReference>
<dbReference type="InterPro" id="IPR016155">
    <property type="entry name" value="Mopterin_synth/thiamin_S_b"/>
</dbReference>
<proteinExistence type="predicted"/>
<keyword evidence="2" id="KW-1185">Reference proteome</keyword>
<dbReference type="SUPFAM" id="SSF54285">
    <property type="entry name" value="MoaD/ThiS"/>
    <property type="match status" value="1"/>
</dbReference>
<dbReference type="Proteomes" id="UP000239430">
    <property type="component" value="Unassembled WGS sequence"/>
</dbReference>
<dbReference type="AlphaFoldDB" id="A0A9X7J524"/>
<dbReference type="EMBL" id="PVXL01000013">
    <property type="protein sequence ID" value="PRR77176.1"/>
    <property type="molecule type" value="Genomic_DNA"/>
</dbReference>
<accession>A0A9X7J524</accession>
<evidence type="ECO:0000313" key="2">
    <source>
        <dbReference type="Proteomes" id="UP000239430"/>
    </source>
</evidence>
<reference evidence="1 2" key="1">
    <citation type="submission" date="2018-03" db="EMBL/GenBank/DDBJ databases">
        <title>Genome sequence of Moorella stamsii DSM 26217.</title>
        <authorList>
            <person name="Poehlein A."/>
            <person name="Daniel R."/>
        </authorList>
    </citation>
    <scope>NUCLEOTIDE SEQUENCE [LARGE SCALE GENOMIC DNA]</scope>
    <source>
        <strain evidence="2">DSM 26217</strain>
    </source>
</reference>
<dbReference type="InterPro" id="IPR012675">
    <property type="entry name" value="Beta-grasp_dom_sf"/>
</dbReference>
<gene>
    <name evidence="1" type="ORF">MOST_03040</name>
</gene>
<dbReference type="Gene3D" id="3.10.20.30">
    <property type="match status" value="1"/>
</dbReference>
<sequence>MFIVHSGINSADGDVDLMPRTTMTIRIKYISHLATLTGREKESIDLPLGTSLSGLFKNLAQKYGHDLANYFLNPETGDFWLGVAIVVNNRLVASFKETPPLQDGDEILLLPAAEGG</sequence>
<protein>
    <submittedName>
        <fullName evidence="1">ThiS family protein</fullName>
    </submittedName>
</protein>
<evidence type="ECO:0000313" key="1">
    <source>
        <dbReference type="EMBL" id="PRR77176.1"/>
    </source>
</evidence>
<organism evidence="1 2">
    <name type="scientific">Neomoorella stamsii</name>
    <dbReference type="NCBI Taxonomy" id="1266720"/>
    <lineage>
        <taxon>Bacteria</taxon>
        <taxon>Bacillati</taxon>
        <taxon>Bacillota</taxon>
        <taxon>Clostridia</taxon>
        <taxon>Neomoorellales</taxon>
        <taxon>Neomoorellaceae</taxon>
        <taxon>Neomoorella</taxon>
    </lineage>
</organism>
<comment type="caution">
    <text evidence="1">The sequence shown here is derived from an EMBL/GenBank/DDBJ whole genome shotgun (WGS) entry which is preliminary data.</text>
</comment>
<name>A0A9X7J524_9FIRM</name>
<dbReference type="CDD" id="cd17040">
    <property type="entry name" value="Ubl_MoaD_like"/>
    <property type="match status" value="1"/>
</dbReference>